<dbReference type="GO" id="GO:0047429">
    <property type="term" value="F:nucleoside triphosphate diphosphatase activity"/>
    <property type="evidence" value="ECO:0007669"/>
    <property type="project" value="InterPro"/>
</dbReference>
<dbReference type="InterPro" id="IPR035996">
    <property type="entry name" value="4pyrrol_Methylase_sf"/>
</dbReference>
<feature type="domain" description="NTP pyrophosphohydrolase MazG-like" evidence="2">
    <location>
        <begin position="351"/>
        <end position="411"/>
    </location>
</feature>
<dbReference type="Pfam" id="PF03819">
    <property type="entry name" value="MazG"/>
    <property type="match status" value="1"/>
</dbReference>
<dbReference type="Gene3D" id="3.40.1010.10">
    <property type="entry name" value="Cobalt-precorrin-4 Transmethylase, Domain 1"/>
    <property type="match status" value="1"/>
</dbReference>
<dbReference type="EMBL" id="RLIH01000008">
    <property type="protein sequence ID" value="RVU54570.1"/>
    <property type="molecule type" value="Genomic_DNA"/>
</dbReference>
<dbReference type="InterPro" id="IPR011551">
    <property type="entry name" value="NTP_PyrPHydrolase_MazG"/>
</dbReference>
<dbReference type="GO" id="GO:0046047">
    <property type="term" value="P:TTP catabolic process"/>
    <property type="evidence" value="ECO:0007669"/>
    <property type="project" value="TreeGrafter"/>
</dbReference>
<name>A0A437S6F4_9FIRM</name>
<dbReference type="InterPro" id="IPR000878">
    <property type="entry name" value="4pyrrol_Mease"/>
</dbReference>
<comment type="caution">
    <text evidence="3">The sequence shown here is derived from an EMBL/GenBank/DDBJ whole genome shotgun (WGS) entry which is preliminary data.</text>
</comment>
<dbReference type="SUPFAM" id="SSF101386">
    <property type="entry name" value="all-alpha NTP pyrophosphatases"/>
    <property type="match status" value="1"/>
</dbReference>
<dbReference type="Pfam" id="PF00590">
    <property type="entry name" value="TP_methylase"/>
    <property type="match status" value="1"/>
</dbReference>
<dbReference type="InterPro" id="IPR035013">
    <property type="entry name" value="YabN_N"/>
</dbReference>
<dbReference type="GO" id="GO:0046076">
    <property type="term" value="P:dTTP catabolic process"/>
    <property type="evidence" value="ECO:0007669"/>
    <property type="project" value="TreeGrafter"/>
</dbReference>
<dbReference type="GO" id="GO:0006203">
    <property type="term" value="P:dGTP catabolic process"/>
    <property type="evidence" value="ECO:0007669"/>
    <property type="project" value="TreeGrafter"/>
</dbReference>
<organism evidence="3 4">
    <name type="scientific">Anaerosphaera multitolerans</name>
    <dbReference type="NCBI Taxonomy" id="2487351"/>
    <lineage>
        <taxon>Bacteria</taxon>
        <taxon>Bacillati</taxon>
        <taxon>Bacillota</taxon>
        <taxon>Tissierellia</taxon>
        <taxon>Tissierellales</taxon>
        <taxon>Peptoniphilaceae</taxon>
        <taxon>Anaerosphaera</taxon>
    </lineage>
</organism>
<protein>
    <submittedName>
        <fullName evidence="3">Nucleotide pyrophosphohydrolase</fullName>
    </submittedName>
</protein>
<reference evidence="3 4" key="1">
    <citation type="submission" date="2018-11" db="EMBL/GenBank/DDBJ databases">
        <title>Genome sequencing and assembly of Anaerosphaera sp. nov., GS7-6-2.</title>
        <authorList>
            <person name="Rettenmaier R."/>
            <person name="Liebl W."/>
            <person name="Zverlov V."/>
        </authorList>
    </citation>
    <scope>NUCLEOTIDE SEQUENCE [LARGE SCALE GENOMIC DNA]</scope>
    <source>
        <strain evidence="3 4">GS7-6-2</strain>
    </source>
</reference>
<dbReference type="InterPro" id="IPR004518">
    <property type="entry name" value="MazG-like_dom"/>
</dbReference>
<evidence type="ECO:0000259" key="1">
    <source>
        <dbReference type="Pfam" id="PF00590"/>
    </source>
</evidence>
<evidence type="ECO:0000313" key="4">
    <source>
        <dbReference type="Proteomes" id="UP000288812"/>
    </source>
</evidence>
<dbReference type="InterPro" id="IPR014777">
    <property type="entry name" value="4pyrrole_Mease_sub1"/>
</dbReference>
<proteinExistence type="predicted"/>
<dbReference type="PANTHER" id="PTHR30522:SF0">
    <property type="entry name" value="NUCLEOSIDE TRIPHOSPHATE PYROPHOSPHOHYDROLASE"/>
    <property type="match status" value="1"/>
</dbReference>
<dbReference type="CDD" id="cd11529">
    <property type="entry name" value="NTP-PPase_MazG_Cterm"/>
    <property type="match status" value="1"/>
</dbReference>
<accession>A0A437S6F4</accession>
<dbReference type="GO" id="GO:0008168">
    <property type="term" value="F:methyltransferase activity"/>
    <property type="evidence" value="ECO:0007669"/>
    <property type="project" value="InterPro"/>
</dbReference>
<keyword evidence="3" id="KW-0378">Hydrolase</keyword>
<dbReference type="Proteomes" id="UP000288812">
    <property type="component" value="Unassembled WGS sequence"/>
</dbReference>
<sequence>MINIVGLGATDKMGLTLEAVNIINNGNKNYLRTEKHEAVDYFIENGIDYESFDYLYEELNSFEDVYNEIVRVLLEKSKEESINYFVPGNPLIAESTVVKILEKTEDINLVMGMSFIEPVLKAVKRDPSKGLKLLDGDEFNILDIDVHSDIIITQVYNKRIAVDLKLALSEIYGDEYFIYLITDAGLRSEEVNHIPIYRLDRVENINHQSAIYIPKSNEIINFKDIVELLYKNGDFNLSYKVKNNTSDSWEKVVLNFIEALSFIIEQEKEGLYYSYEILEEIYKKVEENADFSKLRVEKINNIGYNYNSLEEINNKKFIDELIDIDSDTLERTINVIDRVMSIGFIWNRVEDVLEKVTEELNELRVALANGDSQNILEETGDLIFTCLNLCRFLDLNVNEVLNSTVDKFVGRFSVMSELASQQNIDLTASNLEELDSLYNEAKSFQRSR</sequence>
<dbReference type="SUPFAM" id="SSF53790">
    <property type="entry name" value="Tetrapyrrole methylase"/>
    <property type="match status" value="1"/>
</dbReference>
<evidence type="ECO:0000313" key="3">
    <source>
        <dbReference type="EMBL" id="RVU54570.1"/>
    </source>
</evidence>
<dbReference type="PANTHER" id="PTHR30522">
    <property type="entry name" value="NUCLEOSIDE TRIPHOSPHATE PYROPHOSPHOHYDROLASE"/>
    <property type="match status" value="1"/>
</dbReference>
<gene>
    <name evidence="3" type="ORF">EF514_06495</name>
</gene>
<evidence type="ECO:0000259" key="2">
    <source>
        <dbReference type="Pfam" id="PF03819"/>
    </source>
</evidence>
<feature type="domain" description="Tetrapyrrole methylase" evidence="1">
    <location>
        <begin position="1"/>
        <end position="197"/>
    </location>
</feature>
<dbReference type="GO" id="GO:0046061">
    <property type="term" value="P:dATP catabolic process"/>
    <property type="evidence" value="ECO:0007669"/>
    <property type="project" value="TreeGrafter"/>
</dbReference>
<dbReference type="Gene3D" id="1.10.287.1080">
    <property type="entry name" value="MazG-like"/>
    <property type="match status" value="1"/>
</dbReference>
<dbReference type="CDD" id="cd11723">
    <property type="entry name" value="YabN_N_like"/>
    <property type="match status" value="1"/>
</dbReference>
<dbReference type="InterPro" id="IPR048011">
    <property type="entry name" value="NTP-PPase_MazG-like_C"/>
</dbReference>
<dbReference type="AlphaFoldDB" id="A0A437S6F4"/>
<dbReference type="GO" id="GO:0046052">
    <property type="term" value="P:UTP catabolic process"/>
    <property type="evidence" value="ECO:0007669"/>
    <property type="project" value="TreeGrafter"/>
</dbReference>
<dbReference type="RefSeq" id="WP_127724617.1">
    <property type="nucleotide sequence ID" value="NZ_RLIH01000008.1"/>
</dbReference>
<dbReference type="GO" id="GO:0046081">
    <property type="term" value="P:dUTP catabolic process"/>
    <property type="evidence" value="ECO:0007669"/>
    <property type="project" value="TreeGrafter"/>
</dbReference>
<keyword evidence="4" id="KW-1185">Reference proteome</keyword>
<dbReference type="OrthoDB" id="9808939at2"/>